<sequence>MNAATDSTPRAQRRLAPEVRRRQIVLEAARLISAAGFNAVSLADIADACGIRKPSVLHHFPSMADLLAAVLAHRDELSYPVRREVEDFADPAAVNEVFRSTVEHNQQQRELVRLYVVLRAEALDVGHPAHGYFLEREQRALDGFARALSWKPKPMLAARELYSFWTGLEALWVADPTVDMLEVWDAFAERFFTIS</sequence>
<dbReference type="AlphaFoldDB" id="A0A917QY10"/>
<dbReference type="InterPro" id="IPR001647">
    <property type="entry name" value="HTH_TetR"/>
</dbReference>
<evidence type="ECO:0000256" key="4">
    <source>
        <dbReference type="PROSITE-ProRule" id="PRU00335"/>
    </source>
</evidence>
<dbReference type="GO" id="GO:0003700">
    <property type="term" value="F:DNA-binding transcription factor activity"/>
    <property type="evidence" value="ECO:0007669"/>
    <property type="project" value="TreeGrafter"/>
</dbReference>
<evidence type="ECO:0000313" key="6">
    <source>
        <dbReference type="EMBL" id="GGK75625.1"/>
    </source>
</evidence>
<feature type="domain" description="HTH tetR-type" evidence="5">
    <location>
        <begin position="18"/>
        <end position="78"/>
    </location>
</feature>
<feature type="DNA-binding region" description="H-T-H motif" evidence="4">
    <location>
        <begin position="41"/>
        <end position="60"/>
    </location>
</feature>
<dbReference type="EMBL" id="BMPQ01000009">
    <property type="protein sequence ID" value="GGK75625.1"/>
    <property type="molecule type" value="Genomic_DNA"/>
</dbReference>
<organism evidence="6 7">
    <name type="scientific">Streptomyces flaveus</name>
    <dbReference type="NCBI Taxonomy" id="66370"/>
    <lineage>
        <taxon>Bacteria</taxon>
        <taxon>Bacillati</taxon>
        <taxon>Actinomycetota</taxon>
        <taxon>Actinomycetes</taxon>
        <taxon>Kitasatosporales</taxon>
        <taxon>Streptomycetaceae</taxon>
        <taxon>Streptomyces</taxon>
        <taxon>Streptomyces aurantiacus group</taxon>
    </lineage>
</organism>
<keyword evidence="2 4" id="KW-0238">DNA-binding</keyword>
<keyword evidence="1" id="KW-0805">Transcription regulation</keyword>
<reference evidence="6" key="1">
    <citation type="journal article" date="2014" name="Int. J. Syst. Evol. Microbiol.">
        <title>Complete genome sequence of Corynebacterium casei LMG S-19264T (=DSM 44701T), isolated from a smear-ripened cheese.</title>
        <authorList>
            <consortium name="US DOE Joint Genome Institute (JGI-PGF)"/>
            <person name="Walter F."/>
            <person name="Albersmeier A."/>
            <person name="Kalinowski J."/>
            <person name="Ruckert C."/>
        </authorList>
    </citation>
    <scope>NUCLEOTIDE SEQUENCE</scope>
    <source>
        <strain evidence="6">JCM 3035</strain>
    </source>
</reference>
<dbReference type="Proteomes" id="UP000637788">
    <property type="component" value="Unassembled WGS sequence"/>
</dbReference>
<dbReference type="RefSeq" id="WP_189323308.1">
    <property type="nucleotide sequence ID" value="NZ_BMPQ01000009.1"/>
</dbReference>
<dbReference type="Gene3D" id="1.10.357.10">
    <property type="entry name" value="Tetracycline Repressor, domain 2"/>
    <property type="match status" value="1"/>
</dbReference>
<proteinExistence type="predicted"/>
<dbReference type="InterPro" id="IPR009057">
    <property type="entry name" value="Homeodomain-like_sf"/>
</dbReference>
<dbReference type="SUPFAM" id="SSF48498">
    <property type="entry name" value="Tetracyclin repressor-like, C-terminal domain"/>
    <property type="match status" value="1"/>
</dbReference>
<accession>A0A917QY10</accession>
<dbReference type="InterPro" id="IPR050109">
    <property type="entry name" value="HTH-type_TetR-like_transc_reg"/>
</dbReference>
<reference evidence="6" key="2">
    <citation type="submission" date="2020-09" db="EMBL/GenBank/DDBJ databases">
        <authorList>
            <person name="Sun Q."/>
            <person name="Ohkuma M."/>
        </authorList>
    </citation>
    <scope>NUCLEOTIDE SEQUENCE</scope>
    <source>
        <strain evidence="6">JCM 3035</strain>
    </source>
</reference>
<evidence type="ECO:0000256" key="2">
    <source>
        <dbReference type="ARBA" id="ARBA00023125"/>
    </source>
</evidence>
<keyword evidence="7" id="KW-1185">Reference proteome</keyword>
<gene>
    <name evidence="6" type="ORF">GCM10010094_40890</name>
</gene>
<evidence type="ECO:0000256" key="3">
    <source>
        <dbReference type="ARBA" id="ARBA00023163"/>
    </source>
</evidence>
<comment type="caution">
    <text evidence="6">The sequence shown here is derived from an EMBL/GenBank/DDBJ whole genome shotgun (WGS) entry which is preliminary data.</text>
</comment>
<dbReference type="PANTHER" id="PTHR30055:SF234">
    <property type="entry name" value="HTH-TYPE TRANSCRIPTIONAL REGULATOR BETI"/>
    <property type="match status" value="1"/>
</dbReference>
<evidence type="ECO:0000256" key="1">
    <source>
        <dbReference type="ARBA" id="ARBA00023015"/>
    </source>
</evidence>
<dbReference type="Pfam" id="PF00440">
    <property type="entry name" value="TetR_N"/>
    <property type="match status" value="1"/>
</dbReference>
<evidence type="ECO:0000313" key="7">
    <source>
        <dbReference type="Proteomes" id="UP000637788"/>
    </source>
</evidence>
<dbReference type="InterPro" id="IPR036271">
    <property type="entry name" value="Tet_transcr_reg_TetR-rel_C_sf"/>
</dbReference>
<keyword evidence="3" id="KW-0804">Transcription</keyword>
<dbReference type="GO" id="GO:0000976">
    <property type="term" value="F:transcription cis-regulatory region binding"/>
    <property type="evidence" value="ECO:0007669"/>
    <property type="project" value="TreeGrafter"/>
</dbReference>
<name>A0A917QY10_9ACTN</name>
<dbReference type="PANTHER" id="PTHR30055">
    <property type="entry name" value="HTH-TYPE TRANSCRIPTIONAL REGULATOR RUTR"/>
    <property type="match status" value="1"/>
</dbReference>
<evidence type="ECO:0000259" key="5">
    <source>
        <dbReference type="PROSITE" id="PS50977"/>
    </source>
</evidence>
<dbReference type="SUPFAM" id="SSF46689">
    <property type="entry name" value="Homeodomain-like"/>
    <property type="match status" value="1"/>
</dbReference>
<dbReference type="PROSITE" id="PS50977">
    <property type="entry name" value="HTH_TETR_2"/>
    <property type="match status" value="1"/>
</dbReference>
<dbReference type="PRINTS" id="PR00455">
    <property type="entry name" value="HTHTETR"/>
</dbReference>
<protein>
    <submittedName>
        <fullName evidence="6">TetR family transcriptional regulator</fullName>
    </submittedName>
</protein>